<evidence type="ECO:0000313" key="2">
    <source>
        <dbReference type="EMBL" id="EKY26300.1"/>
    </source>
</evidence>
<gene>
    <name evidence="2" type="ORF">HMPREF0216_02083</name>
</gene>
<dbReference type="RefSeq" id="WP_005213837.1">
    <property type="nucleotide sequence ID" value="NZ_KB291649.1"/>
</dbReference>
<dbReference type="InterPro" id="IPR051448">
    <property type="entry name" value="CdaR-like_regulators"/>
</dbReference>
<evidence type="ECO:0000313" key="3">
    <source>
        <dbReference type="Proteomes" id="UP000010420"/>
    </source>
</evidence>
<dbReference type="HOGENOM" id="CLU_884821_0_0_9"/>
<dbReference type="InterPro" id="IPR025736">
    <property type="entry name" value="PucR_C-HTH_dom"/>
</dbReference>
<dbReference type="InterPro" id="IPR042070">
    <property type="entry name" value="PucR_C-HTH_sf"/>
</dbReference>
<keyword evidence="3" id="KW-1185">Reference proteome</keyword>
<dbReference type="Proteomes" id="UP000010420">
    <property type="component" value="Unassembled WGS sequence"/>
</dbReference>
<dbReference type="STRING" id="545697.HMPREF0216_02083"/>
<evidence type="ECO:0000259" key="1">
    <source>
        <dbReference type="Pfam" id="PF13556"/>
    </source>
</evidence>
<dbReference type="EMBL" id="AMEZ01000058">
    <property type="protein sequence ID" value="EKY26300.1"/>
    <property type="molecule type" value="Genomic_DNA"/>
</dbReference>
<dbReference type="PATRIC" id="fig|545697.3.peg.2048"/>
<comment type="caution">
    <text evidence="2">The sequence shown here is derived from an EMBL/GenBank/DDBJ whole genome shotgun (WGS) entry which is preliminary data.</text>
</comment>
<dbReference type="Pfam" id="PF13556">
    <property type="entry name" value="HTH_30"/>
    <property type="match status" value="1"/>
</dbReference>
<name>L1QF72_9CLOT</name>
<dbReference type="PANTHER" id="PTHR33744:SF15">
    <property type="entry name" value="CARBOHYDRATE DIACID REGULATOR"/>
    <property type="match status" value="1"/>
</dbReference>
<dbReference type="eggNOG" id="COG2508">
    <property type="taxonomic scope" value="Bacteria"/>
</dbReference>
<accession>L1QF72</accession>
<proteinExistence type="predicted"/>
<sequence length="321" mass="37773">MKYIEQLVDEIYMSSNIPFQLIIDGVGEYTSKEFNNIQEFSEKNFNYKDTKCCIRVNAAFSITLNLLEFCIKEKLNEVFIKKSSIISLILKGQEVEKELVTAIFPEINKEFNLINIYIEKYNEEILFCIEESYAESNIEVVLYNKNILLIGDFEDVLDHAISIRETIVNSVSGKCYISYCNVENYLSLKRAYETSENKLKLAIKYKVNENIFDEKKLILESIIDSVSEDKKNHIYNAFNEGISKLDNEMIKTIDVFFKCGLNLSDAAKELYIHRNTLIYRLDKIQRYISYDIRDFNNAILVKILFFIWTEKNNFYLKMFSE</sequence>
<feature type="domain" description="PucR C-terminal helix-turn-helix" evidence="1">
    <location>
        <begin position="250"/>
        <end position="301"/>
    </location>
</feature>
<reference evidence="2 3" key="1">
    <citation type="submission" date="2012-05" db="EMBL/GenBank/DDBJ databases">
        <authorList>
            <person name="Weinstock G."/>
            <person name="Sodergren E."/>
            <person name="Lobos E.A."/>
            <person name="Fulton L."/>
            <person name="Fulton R."/>
            <person name="Courtney L."/>
            <person name="Fronick C."/>
            <person name="O'Laughlin M."/>
            <person name="Godfrey J."/>
            <person name="Wilson R.M."/>
            <person name="Miner T."/>
            <person name="Farmer C."/>
            <person name="Delehaunty K."/>
            <person name="Cordes M."/>
            <person name="Minx P."/>
            <person name="Tomlinson C."/>
            <person name="Chen J."/>
            <person name="Wollam A."/>
            <person name="Pepin K.H."/>
            <person name="Bhonagiri V."/>
            <person name="Zhang X."/>
            <person name="Suruliraj S."/>
            <person name="Warren W."/>
            <person name="Mitreva M."/>
            <person name="Mardis E.R."/>
            <person name="Wilson R.K."/>
        </authorList>
    </citation>
    <scope>NUCLEOTIDE SEQUENCE [LARGE SCALE GENOMIC DNA]</scope>
    <source>
        <strain evidence="2 3">DSM 1785</strain>
    </source>
</reference>
<dbReference type="OrthoDB" id="9792148at2"/>
<dbReference type="PANTHER" id="PTHR33744">
    <property type="entry name" value="CARBOHYDRATE DIACID REGULATOR"/>
    <property type="match status" value="1"/>
</dbReference>
<dbReference type="Gene3D" id="1.10.10.2840">
    <property type="entry name" value="PucR C-terminal helix-turn-helix domain"/>
    <property type="match status" value="1"/>
</dbReference>
<dbReference type="AlphaFoldDB" id="L1QF72"/>
<protein>
    <submittedName>
        <fullName evidence="2">Transcriptional regulator, Fis family</fullName>
    </submittedName>
</protein>
<organism evidence="2 3">
    <name type="scientific">Clostridium celatum DSM 1785</name>
    <dbReference type="NCBI Taxonomy" id="545697"/>
    <lineage>
        <taxon>Bacteria</taxon>
        <taxon>Bacillati</taxon>
        <taxon>Bacillota</taxon>
        <taxon>Clostridia</taxon>
        <taxon>Eubacteriales</taxon>
        <taxon>Clostridiaceae</taxon>
        <taxon>Clostridium</taxon>
    </lineage>
</organism>
<dbReference type="SUPFAM" id="SSF46689">
    <property type="entry name" value="Homeodomain-like"/>
    <property type="match status" value="1"/>
</dbReference>
<dbReference type="InterPro" id="IPR009057">
    <property type="entry name" value="Homeodomain-like_sf"/>
</dbReference>